<dbReference type="AlphaFoldDB" id="A0A221W7L0"/>
<reference evidence="2 3" key="1">
    <citation type="submission" date="2017-07" db="EMBL/GenBank/DDBJ databases">
        <title>Complete genome sequence of Actinoalloteichus hoggarensis DSM 45943, type strain of Actinoalloteichus hoggarensis.</title>
        <authorList>
            <person name="Ruckert C."/>
            <person name="Nouioui I."/>
            <person name="Willmese J."/>
            <person name="van Wezel G."/>
            <person name="Klenk H.-P."/>
            <person name="Kalinowski J."/>
            <person name="Zotchev S.B."/>
        </authorList>
    </citation>
    <scope>NUCLEOTIDE SEQUENCE [LARGE SCALE GENOMIC DNA]</scope>
    <source>
        <strain evidence="2 3">DSM 45943</strain>
    </source>
</reference>
<dbReference type="InterPro" id="IPR047137">
    <property type="entry name" value="ORF3"/>
</dbReference>
<feature type="region of interest" description="Disordered" evidence="1">
    <location>
        <begin position="135"/>
        <end position="212"/>
    </location>
</feature>
<name>A0A221W7L0_9PSEU</name>
<dbReference type="EMBL" id="CP022521">
    <property type="protein sequence ID" value="ASO21888.1"/>
    <property type="molecule type" value="Genomic_DNA"/>
</dbReference>
<accession>A0A221W7L0</accession>
<keyword evidence="3" id="KW-1185">Reference proteome</keyword>
<dbReference type="InterPro" id="IPR019587">
    <property type="entry name" value="Polyketide_cyclase/dehydratase"/>
</dbReference>
<evidence type="ECO:0000313" key="3">
    <source>
        <dbReference type="Proteomes" id="UP000204221"/>
    </source>
</evidence>
<evidence type="ECO:0000256" key="1">
    <source>
        <dbReference type="SAM" id="MobiDB-lite"/>
    </source>
</evidence>
<dbReference type="InterPro" id="IPR023393">
    <property type="entry name" value="START-like_dom_sf"/>
</dbReference>
<dbReference type="Pfam" id="PF10604">
    <property type="entry name" value="Polyketide_cyc2"/>
    <property type="match status" value="1"/>
</dbReference>
<protein>
    <submittedName>
        <fullName evidence="2">Polyketide cyclase / dehydrase and lipid transport</fullName>
    </submittedName>
</protein>
<organism evidence="2 3">
    <name type="scientific">Actinoalloteichus hoggarensis</name>
    <dbReference type="NCBI Taxonomy" id="1470176"/>
    <lineage>
        <taxon>Bacteria</taxon>
        <taxon>Bacillati</taxon>
        <taxon>Actinomycetota</taxon>
        <taxon>Actinomycetes</taxon>
        <taxon>Pseudonocardiales</taxon>
        <taxon>Pseudonocardiaceae</taxon>
        <taxon>Actinoalloteichus</taxon>
    </lineage>
</organism>
<feature type="compositionally biased region" description="Low complexity" evidence="1">
    <location>
        <begin position="185"/>
        <end position="195"/>
    </location>
</feature>
<dbReference type="SUPFAM" id="SSF55961">
    <property type="entry name" value="Bet v1-like"/>
    <property type="match status" value="1"/>
</dbReference>
<dbReference type="Proteomes" id="UP000204221">
    <property type="component" value="Chromosome"/>
</dbReference>
<gene>
    <name evidence="2" type="ORF">AHOG_21360</name>
</gene>
<dbReference type="PANTHER" id="PTHR33824:SF7">
    <property type="entry name" value="POLYKETIDE CYCLASE_DEHYDRASE AND LIPID TRANSPORT SUPERFAMILY PROTEIN"/>
    <property type="match status" value="1"/>
</dbReference>
<dbReference type="KEGG" id="ahg:AHOG_21360"/>
<evidence type="ECO:0000313" key="2">
    <source>
        <dbReference type="EMBL" id="ASO21888.1"/>
    </source>
</evidence>
<proteinExistence type="predicted"/>
<dbReference type="RefSeq" id="WP_221438815.1">
    <property type="nucleotide sequence ID" value="NZ_CP022521.1"/>
</dbReference>
<feature type="compositionally biased region" description="Basic and acidic residues" evidence="1">
    <location>
        <begin position="135"/>
        <end position="153"/>
    </location>
</feature>
<dbReference type="Gene3D" id="3.30.530.20">
    <property type="match status" value="1"/>
</dbReference>
<sequence length="212" mass="23509">MAVIDRSTDVPVSAATAYRWWARPQRLAELLPDVTEVVSDGGRRSRWRLAVGSREHTEWEIEKLGGRPARELRWRSGTDTPEHAGIVTFEPVDAEHCRIRVRVVWRPRSLGQQVTRYLGVVEHWVGAALAESARRLAERGERAPVDRDARSGEAESEPVWPTEADVPIARPGQAPQGATHIGDNPAEAAPGTPGTPMGPTPPYTDPRNRPRF</sequence>
<dbReference type="PANTHER" id="PTHR33824">
    <property type="entry name" value="POLYKETIDE CYCLASE/DEHYDRASE AND LIPID TRANSPORT SUPERFAMILY PROTEIN"/>
    <property type="match status" value="1"/>
</dbReference>